<feature type="compositionally biased region" description="Basic and acidic residues" evidence="1">
    <location>
        <begin position="1"/>
        <end position="10"/>
    </location>
</feature>
<keyword evidence="2" id="KW-0472">Membrane</keyword>
<gene>
    <name evidence="3" type="ORF">N7452_003863</name>
</gene>
<dbReference type="AlphaFoldDB" id="A0A9W9QUN1"/>
<feature type="region of interest" description="Disordered" evidence="1">
    <location>
        <begin position="1"/>
        <end position="24"/>
    </location>
</feature>
<dbReference type="Proteomes" id="UP001147695">
    <property type="component" value="Unassembled WGS sequence"/>
</dbReference>
<feature type="transmembrane region" description="Helical" evidence="2">
    <location>
        <begin position="195"/>
        <end position="213"/>
    </location>
</feature>
<accession>A0A9W9QUN1</accession>
<evidence type="ECO:0000313" key="4">
    <source>
        <dbReference type="Proteomes" id="UP001147695"/>
    </source>
</evidence>
<organism evidence="3 4">
    <name type="scientific">Penicillium brevicompactum</name>
    <dbReference type="NCBI Taxonomy" id="5074"/>
    <lineage>
        <taxon>Eukaryota</taxon>
        <taxon>Fungi</taxon>
        <taxon>Dikarya</taxon>
        <taxon>Ascomycota</taxon>
        <taxon>Pezizomycotina</taxon>
        <taxon>Eurotiomycetes</taxon>
        <taxon>Eurotiomycetidae</taxon>
        <taxon>Eurotiales</taxon>
        <taxon>Aspergillaceae</taxon>
        <taxon>Penicillium</taxon>
    </lineage>
</organism>
<evidence type="ECO:0000256" key="1">
    <source>
        <dbReference type="SAM" id="MobiDB-lite"/>
    </source>
</evidence>
<keyword evidence="2" id="KW-1133">Transmembrane helix</keyword>
<comment type="caution">
    <text evidence="3">The sequence shown here is derived from an EMBL/GenBank/DDBJ whole genome shotgun (WGS) entry which is preliminary data.</text>
</comment>
<feature type="transmembrane region" description="Helical" evidence="2">
    <location>
        <begin position="84"/>
        <end position="102"/>
    </location>
</feature>
<dbReference type="EMBL" id="JAPZBQ010000002">
    <property type="protein sequence ID" value="KAJ5345859.1"/>
    <property type="molecule type" value="Genomic_DNA"/>
</dbReference>
<evidence type="ECO:0000256" key="2">
    <source>
        <dbReference type="SAM" id="Phobius"/>
    </source>
</evidence>
<feature type="transmembrane region" description="Helical" evidence="2">
    <location>
        <begin position="170"/>
        <end position="189"/>
    </location>
</feature>
<sequence>MPNEVQRKLDTPMIPPNDDEEVSVDPQPHVALCVAVYHWSSTTKGREAMGRPGHDWVWWTGILVSGVQIGISIIPFAIHGDWRIFLVTFSGTVLAYCHGSLSQWKREKWPCRGNASKPVALTLGNGSKHVMIVCGKVPGLDLEDMAGGQVYPENTPQQNWMYRLVDQKRATRFLLGLFAVFWLGLLITSQGIQNHTWYLVSVGGLGMMQNLVVSQAARFPEMLGISIKLKASTKDQPAVFAESKVMWTLMELEMAYEGFGRALLNEFFGATLRDWETKWWDEQGNEDRRKDLDEKKRSFLGTHGGKVIAARKPLASLEVPCLP</sequence>
<feature type="transmembrane region" description="Helical" evidence="2">
    <location>
        <begin position="56"/>
        <end position="78"/>
    </location>
</feature>
<proteinExistence type="predicted"/>
<keyword evidence="2" id="KW-0812">Transmembrane</keyword>
<reference evidence="3" key="2">
    <citation type="journal article" date="2023" name="IMA Fungus">
        <title>Comparative genomic study of the Penicillium genus elucidates a diverse pangenome and 15 lateral gene transfer events.</title>
        <authorList>
            <person name="Petersen C."/>
            <person name="Sorensen T."/>
            <person name="Nielsen M.R."/>
            <person name="Sondergaard T.E."/>
            <person name="Sorensen J.L."/>
            <person name="Fitzpatrick D.A."/>
            <person name="Frisvad J.C."/>
            <person name="Nielsen K.L."/>
        </authorList>
    </citation>
    <scope>NUCLEOTIDE SEQUENCE</scope>
    <source>
        <strain evidence="3">IBT 35673</strain>
    </source>
</reference>
<reference evidence="3" key="1">
    <citation type="submission" date="2022-12" db="EMBL/GenBank/DDBJ databases">
        <authorList>
            <person name="Petersen C."/>
        </authorList>
    </citation>
    <scope>NUCLEOTIDE SEQUENCE</scope>
    <source>
        <strain evidence="3">IBT 35673</strain>
    </source>
</reference>
<name>A0A9W9QUN1_PENBR</name>
<evidence type="ECO:0000313" key="3">
    <source>
        <dbReference type="EMBL" id="KAJ5345859.1"/>
    </source>
</evidence>
<protein>
    <submittedName>
        <fullName evidence="3">Uncharacterized protein</fullName>
    </submittedName>
</protein>